<dbReference type="AlphaFoldDB" id="A0A090KFJ7"/>
<sequence length="193" mass="22723">MAYQINLLPWREEQRTKYKQRFILMLILGVMLSVFSQWGVAQFLEQQTIQQEERNRSLKNRVAFLNEELKGLNEIGKQHEEILTRLEAVELLQHNRNQTTQLLNVLPVMIDEGIYLNKVRMHERQVEIKGFSDSNARLASMLDKLERSPHISSVEMHSIVSGEKIFGHDMSRFEVSFRLLSLRKENEEEKDNG</sequence>
<feature type="coiled-coil region" evidence="1">
    <location>
        <begin position="41"/>
        <end position="75"/>
    </location>
</feature>
<dbReference type="InterPro" id="IPR007813">
    <property type="entry name" value="PilN"/>
</dbReference>
<keyword evidence="2" id="KW-0472">Membrane</keyword>
<dbReference type="STRING" id="80852.AWOD_I_0304"/>
<dbReference type="GeneID" id="28539836"/>
<protein>
    <submittedName>
        <fullName evidence="3">Fimbrial assembly protein PilN</fullName>
    </submittedName>
</protein>
<dbReference type="Pfam" id="PF05137">
    <property type="entry name" value="PilN"/>
    <property type="match status" value="1"/>
</dbReference>
<dbReference type="PANTHER" id="PTHR40278:SF2">
    <property type="entry name" value="TYPE IV PILUS INNER MEMBRANE COMPONENT PILN"/>
    <property type="match status" value="1"/>
</dbReference>
<keyword evidence="1" id="KW-0175">Coiled coil</keyword>
<name>A0A090KFJ7_9GAMM</name>
<dbReference type="HOGENOM" id="CLU_081304_1_2_6"/>
<feature type="transmembrane region" description="Helical" evidence="2">
    <location>
        <begin position="21"/>
        <end position="40"/>
    </location>
</feature>
<accession>A0A090KFJ7</accession>
<dbReference type="KEGG" id="awd:AWOD_I_0304"/>
<organism evidence="3 4">
    <name type="scientific">Aliivibrio wodanis</name>
    <dbReference type="NCBI Taxonomy" id="80852"/>
    <lineage>
        <taxon>Bacteria</taxon>
        <taxon>Pseudomonadati</taxon>
        <taxon>Pseudomonadota</taxon>
        <taxon>Gammaproteobacteria</taxon>
        <taxon>Vibrionales</taxon>
        <taxon>Vibrionaceae</taxon>
        <taxon>Aliivibrio</taxon>
    </lineage>
</organism>
<dbReference type="PANTHER" id="PTHR40278">
    <property type="entry name" value="DNA UTILIZATION PROTEIN HOFN"/>
    <property type="match status" value="1"/>
</dbReference>
<dbReference type="Proteomes" id="UP000032427">
    <property type="component" value="Chromosome 1"/>
</dbReference>
<evidence type="ECO:0000313" key="4">
    <source>
        <dbReference type="Proteomes" id="UP000032427"/>
    </source>
</evidence>
<evidence type="ECO:0000313" key="3">
    <source>
        <dbReference type="EMBL" id="CED70399.1"/>
    </source>
</evidence>
<keyword evidence="2" id="KW-0812">Transmembrane</keyword>
<dbReference type="OrthoDB" id="5296173at2"/>
<keyword evidence="4" id="KW-1185">Reference proteome</keyword>
<keyword evidence="2" id="KW-1133">Transmembrane helix</keyword>
<evidence type="ECO:0000256" key="2">
    <source>
        <dbReference type="SAM" id="Phobius"/>
    </source>
</evidence>
<proteinExistence type="predicted"/>
<dbReference type="InterPro" id="IPR052534">
    <property type="entry name" value="Extracell_DNA_Util/SecSys_Comp"/>
</dbReference>
<reference evidence="4" key="1">
    <citation type="submission" date="2014-09" db="EMBL/GenBank/DDBJ databases">
        <authorList>
            <person name="Hjerde E."/>
        </authorList>
    </citation>
    <scope>NUCLEOTIDE SEQUENCE [LARGE SCALE GENOMIC DNA]</scope>
    <source>
        <strain evidence="4">06/09/139</strain>
    </source>
</reference>
<dbReference type="EMBL" id="LN554846">
    <property type="protein sequence ID" value="CED70399.1"/>
    <property type="molecule type" value="Genomic_DNA"/>
</dbReference>
<gene>
    <name evidence="3" type="primary">pilN</name>
    <name evidence="3" type="ORF">AWOD_I_0304</name>
</gene>
<dbReference type="PATRIC" id="fig|80852.17.peg.310"/>
<dbReference type="GO" id="GO:0043683">
    <property type="term" value="P:type IV pilus assembly"/>
    <property type="evidence" value="ECO:0007669"/>
    <property type="project" value="TreeGrafter"/>
</dbReference>
<evidence type="ECO:0000256" key="1">
    <source>
        <dbReference type="SAM" id="Coils"/>
    </source>
</evidence>
<dbReference type="GO" id="GO:0043107">
    <property type="term" value="P:type IV pilus-dependent motility"/>
    <property type="evidence" value="ECO:0007669"/>
    <property type="project" value="TreeGrafter"/>
</dbReference>